<dbReference type="InterPro" id="IPR003737">
    <property type="entry name" value="GlcNAc_PI_deacetylase-related"/>
</dbReference>
<accession>A0A5C8NEU9</accession>
<dbReference type="AlphaFoldDB" id="A0A5C8NEU9"/>
<evidence type="ECO:0000313" key="3">
    <source>
        <dbReference type="Proteomes" id="UP000321571"/>
    </source>
</evidence>
<dbReference type="Pfam" id="PF02585">
    <property type="entry name" value="PIG-L"/>
    <property type="match status" value="1"/>
</dbReference>
<name>A0A5C8NEU9_9ACTN</name>
<dbReference type="OrthoDB" id="116799at2"/>
<evidence type="ECO:0000313" key="2">
    <source>
        <dbReference type="EMBL" id="TXL57309.1"/>
    </source>
</evidence>
<evidence type="ECO:0000256" key="1">
    <source>
        <dbReference type="ARBA" id="ARBA00022833"/>
    </source>
</evidence>
<dbReference type="RefSeq" id="WP_147687577.1">
    <property type="nucleotide sequence ID" value="NZ_VDUX01000008.1"/>
</dbReference>
<dbReference type="Proteomes" id="UP000321571">
    <property type="component" value="Unassembled WGS sequence"/>
</dbReference>
<sequence>MSGPLSLAVVVAHPDDDAYGMAGMVALHAEDPGFRFILIHATDGGAGDIREGFPATRETLGTIRKGEDEAAWRALGREPDRHEWLDIPDGEVGDVPLEELAGRIEEILVEEQPTVVGTFGPDGIFAHPDHIAVGAATDVAFLRHAQRSGTAFRRLLHSAIPQSVFERWQEQRAAMGLWTWDPTQVFHMRGVPDEQIGLVVDTRSVAHRTVAGLREHKSQHHVMTDDPDDVERMQKIMSRDWAVVAWPEREPGTPVLTDPFEDLP</sequence>
<dbReference type="InterPro" id="IPR024078">
    <property type="entry name" value="LmbE-like_dom_sf"/>
</dbReference>
<gene>
    <name evidence="2" type="ORF">FHP06_14825</name>
</gene>
<keyword evidence="1" id="KW-0862">Zinc</keyword>
<dbReference type="GO" id="GO:0016137">
    <property type="term" value="P:glycoside metabolic process"/>
    <property type="evidence" value="ECO:0007669"/>
    <property type="project" value="UniProtKB-ARBA"/>
</dbReference>
<reference evidence="2 3" key="1">
    <citation type="submission" date="2019-06" db="EMBL/GenBank/DDBJ databases">
        <title>Aeromicrobium sp. nov., isolated from a maize field.</title>
        <authorList>
            <person name="Lin S.-Y."/>
            <person name="Tsai C.-F."/>
            <person name="Young C.-C."/>
        </authorList>
    </citation>
    <scope>NUCLEOTIDE SEQUENCE [LARGE SCALE GENOMIC DNA]</scope>
    <source>
        <strain evidence="2 3">CC-CFT486</strain>
    </source>
</reference>
<dbReference type="GO" id="GO:0016811">
    <property type="term" value="F:hydrolase activity, acting on carbon-nitrogen (but not peptide) bonds, in linear amides"/>
    <property type="evidence" value="ECO:0007669"/>
    <property type="project" value="TreeGrafter"/>
</dbReference>
<protein>
    <submittedName>
        <fullName evidence="2">PIG-L family deacetylase</fullName>
    </submittedName>
</protein>
<comment type="caution">
    <text evidence="2">The sequence shown here is derived from an EMBL/GenBank/DDBJ whole genome shotgun (WGS) entry which is preliminary data.</text>
</comment>
<keyword evidence="3" id="KW-1185">Reference proteome</keyword>
<dbReference type="Gene3D" id="3.40.50.10320">
    <property type="entry name" value="LmbE-like"/>
    <property type="match status" value="1"/>
</dbReference>
<dbReference type="PANTHER" id="PTHR12993">
    <property type="entry name" value="N-ACETYLGLUCOSAMINYL-PHOSPHATIDYLINOSITOL DE-N-ACETYLASE-RELATED"/>
    <property type="match status" value="1"/>
</dbReference>
<dbReference type="EMBL" id="VDUX01000008">
    <property type="protein sequence ID" value="TXL57309.1"/>
    <property type="molecule type" value="Genomic_DNA"/>
</dbReference>
<dbReference type="SUPFAM" id="SSF102588">
    <property type="entry name" value="LmbE-like"/>
    <property type="match status" value="1"/>
</dbReference>
<organism evidence="2 3">
    <name type="scientific">Aeromicrobium terrae</name>
    <dbReference type="NCBI Taxonomy" id="2498846"/>
    <lineage>
        <taxon>Bacteria</taxon>
        <taxon>Bacillati</taxon>
        <taxon>Actinomycetota</taxon>
        <taxon>Actinomycetes</taxon>
        <taxon>Propionibacteriales</taxon>
        <taxon>Nocardioidaceae</taxon>
        <taxon>Aeromicrobium</taxon>
    </lineage>
</organism>
<dbReference type="PANTHER" id="PTHR12993:SF11">
    <property type="entry name" value="N-ACETYLGLUCOSAMINYL-PHOSPHATIDYLINOSITOL DE-N-ACETYLASE"/>
    <property type="match status" value="1"/>
</dbReference>
<proteinExistence type="predicted"/>